<proteinExistence type="predicted"/>
<gene>
    <name evidence="1" type="ORF">METZ01_LOCUS45244</name>
</gene>
<reference evidence="1" key="1">
    <citation type="submission" date="2018-05" db="EMBL/GenBank/DDBJ databases">
        <authorList>
            <person name="Lanie J.A."/>
            <person name="Ng W.-L."/>
            <person name="Kazmierczak K.M."/>
            <person name="Andrzejewski T.M."/>
            <person name="Davidsen T.M."/>
            <person name="Wayne K.J."/>
            <person name="Tettelin H."/>
            <person name="Glass J.I."/>
            <person name="Rusch D."/>
            <person name="Podicherti R."/>
            <person name="Tsui H.-C.T."/>
            <person name="Winkler M.E."/>
        </authorList>
    </citation>
    <scope>NUCLEOTIDE SEQUENCE</scope>
</reference>
<organism evidence="1">
    <name type="scientific">marine metagenome</name>
    <dbReference type="NCBI Taxonomy" id="408172"/>
    <lineage>
        <taxon>unclassified sequences</taxon>
        <taxon>metagenomes</taxon>
        <taxon>ecological metagenomes</taxon>
    </lineage>
</organism>
<protein>
    <submittedName>
        <fullName evidence="1">Uncharacterized protein</fullName>
    </submittedName>
</protein>
<sequence length="55" mass="6126">MYLLTGEAFSFLIGNVVTNSMHCALIDAQGALPQIQGTVERRHCDETELLELFDN</sequence>
<name>A0A381RKM3_9ZZZZ</name>
<dbReference type="AlphaFoldDB" id="A0A381RKM3"/>
<accession>A0A381RKM3</accession>
<evidence type="ECO:0000313" key="1">
    <source>
        <dbReference type="EMBL" id="SUZ92390.1"/>
    </source>
</evidence>
<dbReference type="EMBL" id="UINC01002054">
    <property type="protein sequence ID" value="SUZ92390.1"/>
    <property type="molecule type" value="Genomic_DNA"/>
</dbReference>